<evidence type="ECO:0000313" key="3">
    <source>
        <dbReference type="Proteomes" id="UP000294530"/>
    </source>
</evidence>
<comment type="caution">
    <text evidence="2">The sequence shown here is derived from an EMBL/GenBank/DDBJ whole genome shotgun (WGS) entry which is preliminary data.</text>
</comment>
<evidence type="ECO:0000313" key="2">
    <source>
        <dbReference type="EMBL" id="TDH66840.1"/>
    </source>
</evidence>
<reference evidence="2 3" key="1">
    <citation type="journal article" date="2021" name="Genome Biol.">
        <title>AFLAP: assembly-free linkage analysis pipeline using k-mers from genome sequencing data.</title>
        <authorList>
            <person name="Fletcher K."/>
            <person name="Zhang L."/>
            <person name="Gil J."/>
            <person name="Han R."/>
            <person name="Cavanaugh K."/>
            <person name="Michelmore R."/>
        </authorList>
    </citation>
    <scope>NUCLEOTIDE SEQUENCE [LARGE SCALE GENOMIC DNA]</scope>
    <source>
        <strain evidence="2 3">SF5</strain>
    </source>
</reference>
<evidence type="ECO:0008006" key="4">
    <source>
        <dbReference type="Google" id="ProtNLM"/>
    </source>
</evidence>
<dbReference type="OrthoDB" id="2100592at2759"/>
<keyword evidence="3" id="KW-1185">Reference proteome</keyword>
<dbReference type="GeneID" id="94348594"/>
<organism evidence="2 3">
    <name type="scientific">Bremia lactucae</name>
    <name type="common">Lettuce downy mildew</name>
    <dbReference type="NCBI Taxonomy" id="4779"/>
    <lineage>
        <taxon>Eukaryota</taxon>
        <taxon>Sar</taxon>
        <taxon>Stramenopiles</taxon>
        <taxon>Oomycota</taxon>
        <taxon>Peronosporomycetes</taxon>
        <taxon>Peronosporales</taxon>
        <taxon>Peronosporaceae</taxon>
        <taxon>Bremia</taxon>
    </lineage>
</organism>
<protein>
    <recommendedName>
        <fullName evidence="4">Glycosyl transferase family 1 domain-containing protein</fullName>
    </recommendedName>
</protein>
<dbReference type="EMBL" id="SHOA02000006">
    <property type="protein sequence ID" value="TDH66840.1"/>
    <property type="molecule type" value="Genomic_DNA"/>
</dbReference>
<name>A0A976ICT8_BRELC</name>
<dbReference type="Gene3D" id="3.40.50.2000">
    <property type="entry name" value="Glycogen Phosphorylase B"/>
    <property type="match status" value="1"/>
</dbReference>
<dbReference type="KEGG" id="blac:94348594"/>
<feature type="transmembrane region" description="Helical" evidence="1">
    <location>
        <begin position="21"/>
        <end position="43"/>
    </location>
</feature>
<keyword evidence="1" id="KW-1133">Transmembrane helix</keyword>
<dbReference type="AlphaFoldDB" id="A0A976ICT8"/>
<dbReference type="SUPFAM" id="SSF53756">
    <property type="entry name" value="UDP-Glycosyltransferase/glycogen phosphorylase"/>
    <property type="match status" value="1"/>
</dbReference>
<proteinExistence type="predicted"/>
<dbReference type="RefSeq" id="XP_067816339.1">
    <property type="nucleotide sequence ID" value="XM_067962923.1"/>
</dbReference>
<keyword evidence="1" id="KW-0472">Membrane</keyword>
<evidence type="ECO:0000256" key="1">
    <source>
        <dbReference type="SAM" id="Phobius"/>
    </source>
</evidence>
<dbReference type="Proteomes" id="UP000294530">
    <property type="component" value="Unassembled WGS sequence"/>
</dbReference>
<keyword evidence="1" id="KW-0812">Transmembrane</keyword>
<accession>A0A976ICT8</accession>
<gene>
    <name evidence="2" type="ORF">CCR75_004837</name>
</gene>
<sequence length="437" mass="48632">MSVPKLSNAKEASRDSRSRTALPLILLVVIGSSVLIIETISLLGSPLGLGRTIGLKWRNRFHSSLSADEIVPDDDLLHLNLLHEACTADANVSLTWLYGSPGNQAKGGFATNLHDLILETDKDLLRKLRQCPSVDIFLPNDMHTSAYCEDAVAYVKYPVLFLDHHWGVFGRVCHDRVTKWFKQEGNPRNARVFYTKHTSLHPGVFVRKRLGEHVVAEKDFSNIKFFHIAGTSTAKGTRDVLDCWSSIPNLPPLEVYIARNTFYELFQASYKLTSRYSQSPVNVHLETLDRMNFSKLIADASFVLNPSCGEGYGHTNNQARAAGAIIITSDIPPMNEMVLANETGVLISVRREKHPMVVLGGKYSGLHGLKNAKGLVGFFQGSDVCEAVHRLIRVTSPGDRAEMSLIARRNYHADTKYFAKSMQNVLHYAEENARGSD</sequence>